<comment type="caution">
    <text evidence="2">The sequence shown here is derived from an EMBL/GenBank/DDBJ whole genome shotgun (WGS) entry which is preliminary data.</text>
</comment>
<dbReference type="RefSeq" id="WP_154575842.1">
    <property type="nucleotide sequence ID" value="NZ_VUMO01000003.1"/>
</dbReference>
<feature type="domain" description="NAD(P)-binding" evidence="1">
    <location>
        <begin position="6"/>
        <end position="304"/>
    </location>
</feature>
<dbReference type="Gene3D" id="3.40.50.720">
    <property type="entry name" value="NAD(P)-binding Rossmann-like Domain"/>
    <property type="match status" value="1"/>
</dbReference>
<dbReference type="InterPro" id="IPR036291">
    <property type="entry name" value="NAD(P)-bd_dom_sf"/>
</dbReference>
<proteinExistence type="predicted"/>
<dbReference type="InterPro" id="IPR016040">
    <property type="entry name" value="NAD(P)-bd_dom"/>
</dbReference>
<dbReference type="AlphaFoldDB" id="A0A7X2T9V2"/>
<sequence>MKILAAGGAGFVGSNFIHYWRKHHPWDTLVCVDALKRRGNLRNLGEAFESPNFAFIEADITDQPTIESILKVEKPDVVINFAAAGRESGRADLCLETNVTGTVRLLEACVNSGVPRFHQVSTADVYGAISLGDDHQIYETEAPRPGSVYAASKAAADAFVLACGSEKAIAVTISRCTANYGPSQTPNALIPETIIHALHNQDIDAPGTGQNVRDWTFVEDHCRAIDRILFNGEPGEIYNVASGAERSDIETVQTLCDALGKSAVQLENVPLPGPKDKLFTVNADKIHDELNWTPRTTWSSGIKTTYEWYLHHMDWWDDQKK</sequence>
<evidence type="ECO:0000259" key="1">
    <source>
        <dbReference type="Pfam" id="PF16363"/>
    </source>
</evidence>
<dbReference type="Gene3D" id="3.90.25.10">
    <property type="entry name" value="UDP-galactose 4-epimerase, domain 1"/>
    <property type="match status" value="1"/>
</dbReference>
<dbReference type="PANTHER" id="PTHR43000">
    <property type="entry name" value="DTDP-D-GLUCOSE 4,6-DEHYDRATASE-RELATED"/>
    <property type="match status" value="1"/>
</dbReference>
<accession>A0A7X2T9V2</accession>
<keyword evidence="3" id="KW-1185">Reference proteome</keyword>
<dbReference type="Pfam" id="PF16363">
    <property type="entry name" value="GDP_Man_Dehyd"/>
    <property type="match status" value="1"/>
</dbReference>
<organism evidence="2 3">
    <name type="scientific">Pseudoramibacter porci</name>
    <dbReference type="NCBI Taxonomy" id="2606631"/>
    <lineage>
        <taxon>Bacteria</taxon>
        <taxon>Bacillati</taxon>
        <taxon>Bacillota</taxon>
        <taxon>Clostridia</taxon>
        <taxon>Eubacteriales</taxon>
        <taxon>Eubacteriaceae</taxon>
        <taxon>Pseudoramibacter</taxon>
    </lineage>
</organism>
<reference evidence="2 3" key="1">
    <citation type="submission" date="2019-08" db="EMBL/GenBank/DDBJ databases">
        <title>In-depth cultivation of the pig gut microbiome towards novel bacterial diversity and tailored functional studies.</title>
        <authorList>
            <person name="Wylensek D."/>
            <person name="Hitch T.C.A."/>
            <person name="Clavel T."/>
        </authorList>
    </citation>
    <scope>NUCLEOTIDE SEQUENCE [LARGE SCALE GENOMIC DNA]</scope>
    <source>
        <strain evidence="2 3">RF-744-FAT-4</strain>
    </source>
</reference>
<gene>
    <name evidence="2" type="ORF">FYJ52_03280</name>
</gene>
<protein>
    <submittedName>
        <fullName evidence="2">NAD-dependent epimerase/dehydratase family protein</fullName>
    </submittedName>
</protein>
<evidence type="ECO:0000313" key="2">
    <source>
        <dbReference type="EMBL" id="MSS19435.1"/>
    </source>
</evidence>
<name>A0A7X2T9V2_9FIRM</name>
<evidence type="ECO:0000313" key="3">
    <source>
        <dbReference type="Proteomes" id="UP000461754"/>
    </source>
</evidence>
<dbReference type="SUPFAM" id="SSF51735">
    <property type="entry name" value="NAD(P)-binding Rossmann-fold domains"/>
    <property type="match status" value="1"/>
</dbReference>
<dbReference type="Proteomes" id="UP000461754">
    <property type="component" value="Unassembled WGS sequence"/>
</dbReference>
<dbReference type="EMBL" id="VUMO01000003">
    <property type="protein sequence ID" value="MSS19435.1"/>
    <property type="molecule type" value="Genomic_DNA"/>
</dbReference>